<name>A0A1G7ZPW4_9MICO</name>
<dbReference type="Proteomes" id="UP000198822">
    <property type="component" value="Chromosome I"/>
</dbReference>
<dbReference type="AlphaFoldDB" id="A0A1G7ZPW4"/>
<proteinExistence type="predicted"/>
<sequence>MHQPDPRIPHRLDAFAVHEAVDLGFSQHALRDGTLAAPTRGVRLPSAVGDTAHDLFAALLAVQRPRQFFSHSTAAMIHGLPLPRRIRLVPIHVASPSYTARMRRPGVVGHRIKARVVEVAGFAVESLEDCFVHVASELDHDELVVVGDAIVATGRSNRLTIGELTEHTEHFRGARGMSRVGRALGAIRVGSESPRETRLRLLLVRAGIPAPELQVVVRTDDGEFIGRLDMGWRALRVGVEYDGQQHRLEDRQYALDIDRHRRLQQAGWTIVRVTARDLDDGGRKVVQLVRAAIRRSGSGAR</sequence>
<evidence type="ECO:0008006" key="3">
    <source>
        <dbReference type="Google" id="ProtNLM"/>
    </source>
</evidence>
<reference evidence="2" key="1">
    <citation type="submission" date="2016-10" db="EMBL/GenBank/DDBJ databases">
        <authorList>
            <person name="Varghese N."/>
            <person name="Submissions S."/>
        </authorList>
    </citation>
    <scope>NUCLEOTIDE SEQUENCE [LARGE SCALE GENOMIC DNA]</scope>
    <source>
        <strain evidence="2">DSM 22002</strain>
    </source>
</reference>
<accession>A0A1G7ZPW4</accession>
<dbReference type="SUPFAM" id="SSF52980">
    <property type="entry name" value="Restriction endonuclease-like"/>
    <property type="match status" value="1"/>
</dbReference>
<gene>
    <name evidence="1" type="ORF">SAMN04489720_0037</name>
</gene>
<dbReference type="Gene3D" id="3.40.960.10">
    <property type="entry name" value="VSR Endonuclease"/>
    <property type="match status" value="1"/>
</dbReference>
<dbReference type="InterPro" id="IPR011335">
    <property type="entry name" value="Restrct_endonuc-II-like"/>
</dbReference>
<dbReference type="OrthoDB" id="3173471at2"/>
<keyword evidence="2" id="KW-1185">Reference proteome</keyword>
<organism evidence="1 2">
    <name type="scientific">Agrococcus jejuensis</name>
    <dbReference type="NCBI Taxonomy" id="399736"/>
    <lineage>
        <taxon>Bacteria</taxon>
        <taxon>Bacillati</taxon>
        <taxon>Actinomycetota</taxon>
        <taxon>Actinomycetes</taxon>
        <taxon>Micrococcales</taxon>
        <taxon>Microbacteriaceae</taxon>
        <taxon>Agrococcus</taxon>
    </lineage>
</organism>
<dbReference type="EMBL" id="LT629695">
    <property type="protein sequence ID" value="SDH10140.1"/>
    <property type="molecule type" value="Genomic_DNA"/>
</dbReference>
<dbReference type="STRING" id="399736.SAMN04489720_0037"/>
<protein>
    <recommendedName>
        <fullName evidence="3">DUF559 domain-containing protein</fullName>
    </recommendedName>
</protein>
<evidence type="ECO:0000313" key="1">
    <source>
        <dbReference type="EMBL" id="SDH10140.1"/>
    </source>
</evidence>
<evidence type="ECO:0000313" key="2">
    <source>
        <dbReference type="Proteomes" id="UP000198822"/>
    </source>
</evidence>
<dbReference type="RefSeq" id="WP_092501447.1">
    <property type="nucleotide sequence ID" value="NZ_LT629695.1"/>
</dbReference>